<proteinExistence type="predicted"/>
<keyword evidence="2 4" id="KW-0238">DNA-binding</keyword>
<dbReference type="GO" id="GO:0003700">
    <property type="term" value="F:DNA-binding transcription factor activity"/>
    <property type="evidence" value="ECO:0007669"/>
    <property type="project" value="TreeGrafter"/>
</dbReference>
<feature type="domain" description="HTH tetR-type" evidence="5">
    <location>
        <begin position="21"/>
        <end position="80"/>
    </location>
</feature>
<evidence type="ECO:0000313" key="6">
    <source>
        <dbReference type="EMBL" id="MCP2163850.1"/>
    </source>
</evidence>
<dbReference type="EMBL" id="JAMTCK010000001">
    <property type="protein sequence ID" value="MCP2163850.1"/>
    <property type="molecule type" value="Genomic_DNA"/>
</dbReference>
<dbReference type="Proteomes" id="UP001206128">
    <property type="component" value="Unassembled WGS sequence"/>
</dbReference>
<dbReference type="Gene3D" id="1.10.357.10">
    <property type="entry name" value="Tetracycline Repressor, domain 2"/>
    <property type="match status" value="1"/>
</dbReference>
<dbReference type="PROSITE" id="PS50977">
    <property type="entry name" value="HTH_TETR_2"/>
    <property type="match status" value="1"/>
</dbReference>
<dbReference type="PANTHER" id="PTHR30055">
    <property type="entry name" value="HTH-TYPE TRANSCRIPTIONAL REGULATOR RUTR"/>
    <property type="match status" value="1"/>
</dbReference>
<feature type="DNA-binding region" description="H-T-H motif" evidence="4">
    <location>
        <begin position="43"/>
        <end position="62"/>
    </location>
</feature>
<dbReference type="SUPFAM" id="SSF48498">
    <property type="entry name" value="Tetracyclin repressor-like, C-terminal domain"/>
    <property type="match status" value="1"/>
</dbReference>
<dbReference type="InterPro" id="IPR001647">
    <property type="entry name" value="HTH_TetR"/>
</dbReference>
<dbReference type="PRINTS" id="PR00455">
    <property type="entry name" value="HTHTETR"/>
</dbReference>
<dbReference type="PANTHER" id="PTHR30055:SF234">
    <property type="entry name" value="HTH-TYPE TRANSCRIPTIONAL REGULATOR BETI"/>
    <property type="match status" value="1"/>
</dbReference>
<dbReference type="Pfam" id="PF00440">
    <property type="entry name" value="TetR_N"/>
    <property type="match status" value="1"/>
</dbReference>
<dbReference type="GO" id="GO:0000976">
    <property type="term" value="F:transcription cis-regulatory region binding"/>
    <property type="evidence" value="ECO:0007669"/>
    <property type="project" value="TreeGrafter"/>
</dbReference>
<evidence type="ECO:0000313" key="7">
    <source>
        <dbReference type="Proteomes" id="UP001206128"/>
    </source>
</evidence>
<dbReference type="InterPro" id="IPR049445">
    <property type="entry name" value="TetR_SbtR-like_C"/>
</dbReference>
<accession>A0AAE3KEH2</accession>
<keyword evidence="1" id="KW-0805">Transcription regulation</keyword>
<evidence type="ECO:0000256" key="4">
    <source>
        <dbReference type="PROSITE-ProRule" id="PRU00335"/>
    </source>
</evidence>
<dbReference type="InterPro" id="IPR050109">
    <property type="entry name" value="HTH-type_TetR-like_transc_reg"/>
</dbReference>
<name>A0AAE3KEH2_9PSEU</name>
<gene>
    <name evidence="6" type="ORF">LX83_000690</name>
</gene>
<evidence type="ECO:0000256" key="1">
    <source>
        <dbReference type="ARBA" id="ARBA00023015"/>
    </source>
</evidence>
<organism evidence="6 7">
    <name type="scientific">Goodfellowiella coeruleoviolacea</name>
    <dbReference type="NCBI Taxonomy" id="334858"/>
    <lineage>
        <taxon>Bacteria</taxon>
        <taxon>Bacillati</taxon>
        <taxon>Actinomycetota</taxon>
        <taxon>Actinomycetes</taxon>
        <taxon>Pseudonocardiales</taxon>
        <taxon>Pseudonocardiaceae</taxon>
        <taxon>Goodfellowiella</taxon>
    </lineage>
</organism>
<dbReference type="SUPFAM" id="SSF46689">
    <property type="entry name" value="Homeodomain-like"/>
    <property type="match status" value="1"/>
</dbReference>
<dbReference type="AlphaFoldDB" id="A0AAE3KEH2"/>
<keyword evidence="3" id="KW-0804">Transcription</keyword>
<evidence type="ECO:0000256" key="3">
    <source>
        <dbReference type="ARBA" id="ARBA00023163"/>
    </source>
</evidence>
<reference evidence="6" key="1">
    <citation type="submission" date="2022-06" db="EMBL/GenBank/DDBJ databases">
        <title>Genomic Encyclopedia of Archaeal and Bacterial Type Strains, Phase II (KMG-II): from individual species to whole genera.</title>
        <authorList>
            <person name="Goeker M."/>
        </authorList>
    </citation>
    <scope>NUCLEOTIDE SEQUENCE</scope>
    <source>
        <strain evidence="6">DSM 43935</strain>
    </source>
</reference>
<keyword evidence="7" id="KW-1185">Reference proteome</keyword>
<evidence type="ECO:0000259" key="5">
    <source>
        <dbReference type="PROSITE" id="PS50977"/>
    </source>
</evidence>
<sequence length="199" mass="21098">MNVERPAVTQRTAPPVRVDAQRNAARVLAAARRAVASSGLDVSYHEIAREAGVGVGTVYRRYPERDQLMAAVLGDILTELIDTAHQALGCDDAWAGFSSLFTSLALRTAQNAGLSGSLEQHGGPAVAEQRHQLLDLARRVIERAQDEGRLRRDLTWQAVLQLTGAAAVPGCVLGLAPDPTHGPRAALSVLLDGLRAGGE</sequence>
<protein>
    <submittedName>
        <fullName evidence="6">Transcriptional regulator, TetR family</fullName>
    </submittedName>
</protein>
<dbReference type="InterPro" id="IPR036271">
    <property type="entry name" value="Tet_transcr_reg_TetR-rel_C_sf"/>
</dbReference>
<evidence type="ECO:0000256" key="2">
    <source>
        <dbReference type="ARBA" id="ARBA00023125"/>
    </source>
</evidence>
<dbReference type="RefSeq" id="WP_253766836.1">
    <property type="nucleotide sequence ID" value="NZ_JAMTCK010000001.1"/>
</dbReference>
<comment type="caution">
    <text evidence="6">The sequence shown here is derived from an EMBL/GenBank/DDBJ whole genome shotgun (WGS) entry which is preliminary data.</text>
</comment>
<dbReference type="InterPro" id="IPR009057">
    <property type="entry name" value="Homeodomain-like_sf"/>
</dbReference>
<dbReference type="Pfam" id="PF21597">
    <property type="entry name" value="TetR_C_43"/>
    <property type="match status" value="1"/>
</dbReference>